<feature type="active site" description="Proton donor" evidence="3">
    <location>
        <position position="518"/>
    </location>
</feature>
<dbReference type="Gene3D" id="3.30.560.10">
    <property type="entry name" value="Glucose Oxidase, domain 3"/>
    <property type="match status" value="1"/>
</dbReference>
<keyword evidence="9" id="KW-1185">Reference proteome</keyword>
<protein>
    <submittedName>
        <fullName evidence="8">Pyranose dehydrogenase 2</fullName>
    </submittedName>
</protein>
<dbReference type="Proteomes" id="UP000287166">
    <property type="component" value="Unassembled WGS sequence"/>
</dbReference>
<feature type="transmembrane region" description="Helical" evidence="5">
    <location>
        <begin position="356"/>
        <end position="378"/>
    </location>
</feature>
<dbReference type="GeneID" id="38783441"/>
<dbReference type="Pfam" id="PF05199">
    <property type="entry name" value="GMC_oxred_C"/>
    <property type="match status" value="1"/>
</dbReference>
<dbReference type="PANTHER" id="PTHR11552">
    <property type="entry name" value="GLUCOSE-METHANOL-CHOLINE GMC OXIDOREDUCTASE"/>
    <property type="match status" value="1"/>
</dbReference>
<dbReference type="InParanoid" id="A0A401GXL4"/>
<keyword evidence="4" id="KW-0274">FAD</keyword>
<dbReference type="InterPro" id="IPR036188">
    <property type="entry name" value="FAD/NAD-bd_sf"/>
</dbReference>
<dbReference type="SUPFAM" id="SSF54373">
    <property type="entry name" value="FAD-linked reductases, C-terminal domain"/>
    <property type="match status" value="1"/>
</dbReference>
<dbReference type="PANTHER" id="PTHR11552:SF219">
    <property type="entry name" value="GLUCOSE-METHANOL-CHOLINE OXIDOREDUCTASE N-TERMINAL DOMAIN-CONTAINING PROTEIN"/>
    <property type="match status" value="1"/>
</dbReference>
<dbReference type="InterPro" id="IPR007867">
    <property type="entry name" value="GMC_OxRtase_C"/>
</dbReference>
<evidence type="ECO:0000256" key="4">
    <source>
        <dbReference type="PIRSR" id="PIRSR000137-2"/>
    </source>
</evidence>
<dbReference type="EMBL" id="BFAD01000009">
    <property type="protein sequence ID" value="GBE86524.1"/>
    <property type="molecule type" value="Genomic_DNA"/>
</dbReference>
<keyword evidence="4" id="KW-0285">Flavoprotein</keyword>
<dbReference type="SUPFAM" id="SSF51905">
    <property type="entry name" value="FAD/NAD(P)-binding domain"/>
    <property type="match status" value="1"/>
</dbReference>
<evidence type="ECO:0000313" key="8">
    <source>
        <dbReference type="EMBL" id="GBE86524.1"/>
    </source>
</evidence>
<evidence type="ECO:0000313" key="9">
    <source>
        <dbReference type="Proteomes" id="UP000287166"/>
    </source>
</evidence>
<comment type="cofactor">
    <cofactor evidence="1 4">
        <name>FAD</name>
        <dbReference type="ChEBI" id="CHEBI:57692"/>
    </cofactor>
</comment>
<sequence>MWWYSSLPVRNVRDVEESYDYVIVGGGTAGCVLANRLSEDKSVTVLVLERGGVQDGWITRIPLFSSHFASDGSRTRVWKSTPQAHAGNRIFELCGGNCLGGASKVNAMLYTRGVPAEYNSWSEAGHVGWSYDELQQYFIKSETDLDQDPNEADDFHGISGEWKNRSHKQSFWGHTPHIIAAAKALGVPYVDDLNSPLHPSHGCAKMHYTIDGAGRRSSTHSAFLPNEVANARKQHLHVCANALVTKIDVQKGEDGALRAEGVYVRSLHGHSSSRFVRARKEVILSAGPIASPQALMLSGIGPEEHLKQHDIAVLKDLPGVGSHLQDHLGVAVQFCVPLLDSMVKFQLRPWTIIRELFLYFFFGLGLLLCPVLELSIFLQSRLFAKGYRTVSQTKYDDDASLSINLPDIEIMPIAWADIKVKNTGAGGLGFLGIVLRPTSLGTVRLGSSDPHEDPVVDPNYLATEHDMALFRHSARWTLRLRDQIAARGYPISDNIVPASESDADIDAFVRSVCQTSMHYSSTCRMAPESDNGVVDDRLRVHGVRGLRVADSSVFPDVLSTHLQAATVVVAEKCADMVKEDHKGDI</sequence>
<proteinExistence type="inferred from homology"/>
<dbReference type="Pfam" id="PF00732">
    <property type="entry name" value="GMC_oxred_N"/>
    <property type="match status" value="1"/>
</dbReference>
<evidence type="ECO:0000256" key="1">
    <source>
        <dbReference type="ARBA" id="ARBA00001974"/>
    </source>
</evidence>
<dbReference type="InterPro" id="IPR000172">
    <property type="entry name" value="GMC_OxRdtase_N"/>
</dbReference>
<gene>
    <name evidence="8" type="ORF">SCP_0904030</name>
</gene>
<dbReference type="AlphaFoldDB" id="A0A401GXL4"/>
<reference evidence="8 9" key="1">
    <citation type="journal article" date="2018" name="Sci. Rep.">
        <title>Genome sequence of the cauliflower mushroom Sparassis crispa (Hanabiratake) and its association with beneficial usage.</title>
        <authorList>
            <person name="Kiyama R."/>
            <person name="Furutani Y."/>
            <person name="Kawaguchi K."/>
            <person name="Nakanishi T."/>
        </authorList>
    </citation>
    <scope>NUCLEOTIDE SEQUENCE [LARGE SCALE GENOMIC DNA]</scope>
</reference>
<dbReference type="STRING" id="139825.A0A401GXL4"/>
<organism evidence="8 9">
    <name type="scientific">Sparassis crispa</name>
    <dbReference type="NCBI Taxonomy" id="139825"/>
    <lineage>
        <taxon>Eukaryota</taxon>
        <taxon>Fungi</taxon>
        <taxon>Dikarya</taxon>
        <taxon>Basidiomycota</taxon>
        <taxon>Agaricomycotina</taxon>
        <taxon>Agaricomycetes</taxon>
        <taxon>Polyporales</taxon>
        <taxon>Sparassidaceae</taxon>
        <taxon>Sparassis</taxon>
    </lineage>
</organism>
<evidence type="ECO:0000259" key="7">
    <source>
        <dbReference type="Pfam" id="PF05199"/>
    </source>
</evidence>
<feature type="domain" description="Glucose-methanol-choline oxidoreductase N-terminal" evidence="6">
    <location>
        <begin position="19"/>
        <end position="328"/>
    </location>
</feature>
<dbReference type="PIRSF" id="PIRSF000137">
    <property type="entry name" value="Alcohol_oxidase"/>
    <property type="match status" value="1"/>
</dbReference>
<comment type="similarity">
    <text evidence="2">Belongs to the GMC oxidoreductase family.</text>
</comment>
<dbReference type="GO" id="GO:0050660">
    <property type="term" value="F:flavin adenine dinucleotide binding"/>
    <property type="evidence" value="ECO:0007669"/>
    <property type="project" value="InterPro"/>
</dbReference>
<name>A0A401GXL4_9APHY</name>
<dbReference type="GO" id="GO:0016614">
    <property type="term" value="F:oxidoreductase activity, acting on CH-OH group of donors"/>
    <property type="evidence" value="ECO:0007669"/>
    <property type="project" value="InterPro"/>
</dbReference>
<evidence type="ECO:0000256" key="2">
    <source>
        <dbReference type="ARBA" id="ARBA00010790"/>
    </source>
</evidence>
<comment type="caution">
    <text evidence="8">The sequence shown here is derived from an EMBL/GenBank/DDBJ whole genome shotgun (WGS) entry which is preliminary data.</text>
</comment>
<dbReference type="Gene3D" id="3.50.50.60">
    <property type="entry name" value="FAD/NAD(P)-binding domain"/>
    <property type="match status" value="1"/>
</dbReference>
<feature type="binding site" evidence="4">
    <location>
        <position position="244"/>
    </location>
    <ligand>
        <name>FAD</name>
        <dbReference type="ChEBI" id="CHEBI:57692"/>
    </ligand>
</feature>
<keyword evidence="5" id="KW-0812">Transmembrane</keyword>
<dbReference type="OrthoDB" id="269227at2759"/>
<accession>A0A401GXL4</accession>
<evidence type="ECO:0000256" key="3">
    <source>
        <dbReference type="PIRSR" id="PIRSR000137-1"/>
    </source>
</evidence>
<keyword evidence="5" id="KW-1133">Transmembrane helix</keyword>
<evidence type="ECO:0000256" key="5">
    <source>
        <dbReference type="SAM" id="Phobius"/>
    </source>
</evidence>
<keyword evidence="5" id="KW-0472">Membrane</keyword>
<evidence type="ECO:0000259" key="6">
    <source>
        <dbReference type="Pfam" id="PF00732"/>
    </source>
</evidence>
<feature type="domain" description="Glucose-methanol-choline oxidoreductase C-terminal" evidence="7">
    <location>
        <begin position="437"/>
        <end position="570"/>
    </location>
</feature>
<feature type="active site" description="Proton acceptor" evidence="3">
    <location>
        <position position="561"/>
    </location>
</feature>
<dbReference type="InterPro" id="IPR012132">
    <property type="entry name" value="GMC_OxRdtase"/>
</dbReference>
<dbReference type="RefSeq" id="XP_027617437.1">
    <property type="nucleotide sequence ID" value="XM_027761636.1"/>
</dbReference>